<feature type="region of interest" description="Disordered" evidence="1">
    <location>
        <begin position="348"/>
        <end position="467"/>
    </location>
</feature>
<dbReference type="OrthoDB" id="2415936at2759"/>
<feature type="compositionally biased region" description="Low complexity" evidence="1">
    <location>
        <begin position="417"/>
        <end position="427"/>
    </location>
</feature>
<gene>
    <name evidence="3" type="ORF">BESB_033110</name>
</gene>
<dbReference type="PANTHER" id="PTHR12864">
    <property type="entry name" value="RAN BINDING PROTEIN 9-RELATED"/>
    <property type="match status" value="1"/>
</dbReference>
<dbReference type="InterPro" id="IPR006594">
    <property type="entry name" value="LisH"/>
</dbReference>
<dbReference type="PROSITE" id="PS50896">
    <property type="entry name" value="LISH"/>
    <property type="match status" value="1"/>
</dbReference>
<dbReference type="AlphaFoldDB" id="A0A2A9LX21"/>
<proteinExistence type="predicted"/>
<feature type="region of interest" description="Disordered" evidence="1">
    <location>
        <begin position="290"/>
        <end position="332"/>
    </location>
</feature>
<feature type="compositionally biased region" description="Gly residues" evidence="1">
    <location>
        <begin position="17"/>
        <end position="33"/>
    </location>
</feature>
<keyword evidence="4" id="KW-1185">Reference proteome</keyword>
<feature type="domain" description="CTLH" evidence="2">
    <location>
        <begin position="129"/>
        <end position="186"/>
    </location>
</feature>
<dbReference type="STRING" id="94643.A0A2A9LX21"/>
<comment type="caution">
    <text evidence="3">The sequence shown here is derived from an EMBL/GenBank/DDBJ whole genome shotgun (WGS) entry which is preliminary data.</text>
</comment>
<dbReference type="SMART" id="SM00757">
    <property type="entry name" value="CRA"/>
    <property type="match status" value="1"/>
</dbReference>
<dbReference type="InterPro" id="IPR024964">
    <property type="entry name" value="CTLH/CRA"/>
</dbReference>
<dbReference type="KEGG" id="bbes:BESB_033110"/>
<feature type="compositionally biased region" description="Gly residues" evidence="1">
    <location>
        <begin position="375"/>
        <end position="398"/>
    </location>
</feature>
<feature type="region of interest" description="Disordered" evidence="1">
    <location>
        <begin position="58"/>
        <end position="78"/>
    </location>
</feature>
<evidence type="ECO:0000313" key="3">
    <source>
        <dbReference type="EMBL" id="PFH31038.1"/>
    </source>
</evidence>
<feature type="region of interest" description="Disordered" evidence="1">
    <location>
        <begin position="1"/>
        <end position="39"/>
    </location>
</feature>
<dbReference type="InterPro" id="IPR006595">
    <property type="entry name" value="CTLH_C"/>
</dbReference>
<dbReference type="Pfam" id="PF10607">
    <property type="entry name" value="CTLH"/>
    <property type="match status" value="1"/>
</dbReference>
<organism evidence="3 4">
    <name type="scientific">Besnoitia besnoiti</name>
    <name type="common">Apicomplexan protozoan</name>
    <dbReference type="NCBI Taxonomy" id="94643"/>
    <lineage>
        <taxon>Eukaryota</taxon>
        <taxon>Sar</taxon>
        <taxon>Alveolata</taxon>
        <taxon>Apicomplexa</taxon>
        <taxon>Conoidasida</taxon>
        <taxon>Coccidia</taxon>
        <taxon>Eucoccidiorida</taxon>
        <taxon>Eimeriorina</taxon>
        <taxon>Sarcocystidae</taxon>
        <taxon>Besnoitia</taxon>
    </lineage>
</organism>
<dbReference type="EMBL" id="NWUJ01000018">
    <property type="protein sequence ID" value="PFH31038.1"/>
    <property type="molecule type" value="Genomic_DNA"/>
</dbReference>
<name>A0A2A9LX21_BESBE</name>
<dbReference type="Proteomes" id="UP000224006">
    <property type="component" value="Unassembled WGS sequence"/>
</dbReference>
<dbReference type="RefSeq" id="XP_029215047.1">
    <property type="nucleotide sequence ID" value="XM_029361899.1"/>
</dbReference>
<dbReference type="VEuPathDB" id="ToxoDB:BESB_033110"/>
<dbReference type="GeneID" id="40308292"/>
<evidence type="ECO:0000313" key="4">
    <source>
        <dbReference type="Proteomes" id="UP000224006"/>
    </source>
</evidence>
<evidence type="ECO:0000256" key="1">
    <source>
        <dbReference type="SAM" id="MobiDB-lite"/>
    </source>
</evidence>
<dbReference type="PROSITE" id="PS50897">
    <property type="entry name" value="CTLH"/>
    <property type="match status" value="1"/>
</dbReference>
<evidence type="ECO:0000259" key="2">
    <source>
        <dbReference type="PROSITE" id="PS50897"/>
    </source>
</evidence>
<dbReference type="InterPro" id="IPR013144">
    <property type="entry name" value="CRA_dom"/>
</dbReference>
<feature type="compositionally biased region" description="Low complexity" evidence="1">
    <location>
        <begin position="1"/>
        <end position="16"/>
    </location>
</feature>
<dbReference type="SMART" id="SM00667">
    <property type="entry name" value="LisH"/>
    <property type="match status" value="1"/>
</dbReference>
<protein>
    <submittedName>
        <fullName evidence="3">LisH protein</fullName>
    </submittedName>
</protein>
<reference evidence="3 4" key="1">
    <citation type="submission" date="2017-09" db="EMBL/GenBank/DDBJ databases">
        <title>Genome sequencing of Besnoitia besnoiti strain Bb-Ger1.</title>
        <authorList>
            <person name="Schares G."/>
            <person name="Venepally P."/>
            <person name="Lorenzi H.A."/>
        </authorList>
    </citation>
    <scope>NUCLEOTIDE SEQUENCE [LARGE SCALE GENOMIC DNA]</scope>
    <source>
        <strain evidence="3 4">Bb-Ger1</strain>
    </source>
</reference>
<dbReference type="InterPro" id="IPR050618">
    <property type="entry name" value="Ubq-SigPath_Reg"/>
</dbReference>
<feature type="compositionally biased region" description="Gly residues" evidence="1">
    <location>
        <begin position="405"/>
        <end position="416"/>
    </location>
</feature>
<sequence length="467" mass="48096">MATLSTSRGVTSSGSPTGSGAGGSAGGAGGAGSAGPSPSSSVPLVGFMENFSFLRPFISGENGDSDDQAPSNGAGCTPREWMERMGEVEVYERDLHRLILNFFTVNGFGEAAAEFAEETGLQPDMPLASIARRSQIREAVLEGRMEEAIRLIHLVDPQILAANPEVNFLLKQQQLLSLIERGDTCAAIDFAQLELAPCVRQHADLLPKLEEAMALLAFSDLKCEEAQRLLGGMDQRQQTARRIDEAILDFFNLEQESALENLAKNALWSQKQVRKRKPLSCPSLVDLATGSMAHGESGEGSEIDDPPLPLPLCTHPSFSSQSSRDRGSGGGSVFVSRRHLLLRSRSSGLASADYPEGRGGGEAMHLASTPAAGSGSHGSRGSGGHEGAGGAGGSGGGAQDSTPGAGPGGSSEGAGGAAQATALSGAGHSPGTAAEPSDVGGRAGGWQEAPVRGILGFAAASRRRGRR</sequence>
<accession>A0A2A9LX21</accession>
<dbReference type="SMART" id="SM00668">
    <property type="entry name" value="CTLH"/>
    <property type="match status" value="1"/>
</dbReference>